<dbReference type="GeneID" id="14871094"/>
<dbReference type="RefSeq" id="XP_004366792.1">
    <property type="nucleotide sequence ID" value="XM_004366735.1"/>
</dbReference>
<gene>
    <name evidence="2" type="ORF">DFA_02406</name>
</gene>
<protein>
    <submittedName>
        <fullName evidence="2">Uncharacterized protein</fullName>
    </submittedName>
</protein>
<keyword evidence="3" id="KW-1185">Reference proteome</keyword>
<accession>F4PZD0</accession>
<feature type="compositionally biased region" description="Low complexity" evidence="1">
    <location>
        <begin position="590"/>
        <end position="608"/>
    </location>
</feature>
<dbReference type="Proteomes" id="UP000007797">
    <property type="component" value="Unassembled WGS sequence"/>
</dbReference>
<name>F4PZD0_CACFS</name>
<reference evidence="3" key="1">
    <citation type="journal article" date="2011" name="Genome Res.">
        <title>Phylogeny-wide analysis of social amoeba genomes highlights ancient origins for complex intercellular communication.</title>
        <authorList>
            <person name="Heidel A.J."/>
            <person name="Lawal H.M."/>
            <person name="Felder M."/>
            <person name="Schilde C."/>
            <person name="Helps N.R."/>
            <person name="Tunggal B."/>
            <person name="Rivero F."/>
            <person name="John U."/>
            <person name="Schleicher M."/>
            <person name="Eichinger L."/>
            <person name="Platzer M."/>
            <person name="Noegel A.A."/>
            <person name="Schaap P."/>
            <person name="Gloeckner G."/>
        </authorList>
    </citation>
    <scope>NUCLEOTIDE SEQUENCE [LARGE SCALE GENOMIC DNA]</scope>
    <source>
        <strain evidence="3">SH3</strain>
    </source>
</reference>
<evidence type="ECO:0000313" key="3">
    <source>
        <dbReference type="Proteomes" id="UP000007797"/>
    </source>
</evidence>
<organism evidence="2 3">
    <name type="scientific">Cavenderia fasciculata</name>
    <name type="common">Slime mold</name>
    <name type="synonym">Dictyostelium fasciculatum</name>
    <dbReference type="NCBI Taxonomy" id="261658"/>
    <lineage>
        <taxon>Eukaryota</taxon>
        <taxon>Amoebozoa</taxon>
        <taxon>Evosea</taxon>
        <taxon>Eumycetozoa</taxon>
        <taxon>Dictyostelia</taxon>
        <taxon>Acytosteliales</taxon>
        <taxon>Cavenderiaceae</taxon>
        <taxon>Cavenderia</taxon>
    </lineage>
</organism>
<dbReference type="EMBL" id="GL883016">
    <property type="protein sequence ID" value="EGG19159.1"/>
    <property type="molecule type" value="Genomic_DNA"/>
</dbReference>
<sequence length="932" mass="108539">MIYSMVVIISLFERDDDDVIMVELNLNASCWCSSNIVILLLALVDVGYHTLIPSYVFRLLEWIVLWESSIYDRYLIWHRLQILQSLNSTSKALLSDDDVLLIKSFDTSKRIKKLIEIIFQNVVIRNNIFEWTSVIPEMLGLESIKEKDITSLYQCVQFGRTDLFIKYLTSPPATILHTSSYNYANKGCDVTCLFGEPNNINDHQIYQSSLLEDIITTDYKEFISQTPIGYLIDEKPILYNVLRLATKTNNVKVVECILQEYKRLKSRYQVLEKKEDHFGELKNHLTKRLINNWIYKTIDPISAEMIKMIMKEIGLDKNIDLTTTLHFYQSALNSGDLELMVQIYPHKKIADNFYRPHIPLTDQVFINSFSKSEDYLDPILLQHCKDRMGPQMTNLESLETIFRNFKRFGKDKSKGGIEFLVDLCGIIQNLRPNVYNEVQQYMYKYWTILARFANHSVLTGIKHTKDDGFYGIVAATANNTDYLRYCIENGQTDPSIFDKAIREGSIESAEYLLQALSINYCTSIHSSLVSVELIEKIYQHPSIQSNVFRVLLKDVVNVKSQQKKIEILQYLMQLLVNQRKELKLQKDQLKQQQKGGKSNNNNQNNSNKPIKRIMIDFEIGIVESIIQNDRESFELLMEYFKILNPTITPTIKELPFKPFLLQTDYQFQQLVCNQFQSNMKLDITDFEFQGYKQDVSLCDQIKESMELFSSFGLLNGLNQKDEPLDKKLLLVQLFILGGNDPQMWNHIEVFESLQSFWFIILSLAIEYKRTDLFVQFCQKAKTINPRFIWVAPVFRHNNIKYVQSLVEKFKEKDEFVDSDVENALFTIGAHNIINPTSIAITEHILDHYPNPNISKLYYLGMSIGNLIKNKYFQLVLKIYNTLHLESSFISNHITNQSGEHLLMVNYLLFLNQKLNGKNNCNNNNNNMVIIVK</sequence>
<dbReference type="AlphaFoldDB" id="F4PZD0"/>
<dbReference type="KEGG" id="dfa:DFA_02406"/>
<proteinExistence type="predicted"/>
<evidence type="ECO:0000313" key="2">
    <source>
        <dbReference type="EMBL" id="EGG19159.1"/>
    </source>
</evidence>
<feature type="region of interest" description="Disordered" evidence="1">
    <location>
        <begin position="587"/>
        <end position="608"/>
    </location>
</feature>
<evidence type="ECO:0000256" key="1">
    <source>
        <dbReference type="SAM" id="MobiDB-lite"/>
    </source>
</evidence>